<dbReference type="RefSeq" id="WP_165032504.1">
    <property type="nucleotide sequence ID" value="NZ_JAAKZF010000049.1"/>
</dbReference>
<dbReference type="InterPro" id="IPR001296">
    <property type="entry name" value="Glyco_trans_1"/>
</dbReference>
<evidence type="ECO:0000259" key="1">
    <source>
        <dbReference type="Pfam" id="PF00534"/>
    </source>
</evidence>
<dbReference type="Proteomes" id="UP001642900">
    <property type="component" value="Unassembled WGS sequence"/>
</dbReference>
<feature type="domain" description="Glycosyltransferase subfamily 4-like N-terminal" evidence="2">
    <location>
        <begin position="22"/>
        <end position="160"/>
    </location>
</feature>
<evidence type="ECO:0000313" key="3">
    <source>
        <dbReference type="EMBL" id="NGO54310.1"/>
    </source>
</evidence>
<dbReference type="AlphaFoldDB" id="A0A6G4WJL4"/>
<dbReference type="EMBL" id="JAAKZF010000049">
    <property type="protein sequence ID" value="NGO54310.1"/>
    <property type="molecule type" value="Genomic_DNA"/>
</dbReference>
<evidence type="ECO:0000259" key="2">
    <source>
        <dbReference type="Pfam" id="PF13439"/>
    </source>
</evidence>
<organism evidence="3 4">
    <name type="scientific">Allomesorhizobium camelthorni</name>
    <dbReference type="NCBI Taxonomy" id="475069"/>
    <lineage>
        <taxon>Bacteria</taxon>
        <taxon>Pseudomonadati</taxon>
        <taxon>Pseudomonadota</taxon>
        <taxon>Alphaproteobacteria</taxon>
        <taxon>Hyphomicrobiales</taxon>
        <taxon>Phyllobacteriaceae</taxon>
        <taxon>Allomesorhizobium</taxon>
    </lineage>
</organism>
<keyword evidence="4" id="KW-1185">Reference proteome</keyword>
<accession>A0A6G4WJL4</accession>
<dbReference type="PANTHER" id="PTHR12526:SF636">
    <property type="entry name" value="BLL3647 PROTEIN"/>
    <property type="match status" value="1"/>
</dbReference>
<protein>
    <submittedName>
        <fullName evidence="3">Glycosyltransferase family 4 protein</fullName>
    </submittedName>
</protein>
<proteinExistence type="predicted"/>
<name>A0A6G4WJL4_9HYPH</name>
<sequence>MTEPVPIDPPRVCFPFTGGQLGGSHISALKLIQNLDPRRIRPVVVLQDSGGPLAAFLREQGQPFVSFDAGEILLPGRRRALSLGAFITRTLPNIRRFIREGRFEIVHTNDAKTHVNWGVAARLAGARVVWHHRGDPDAMGANWLAPLIADQMITVSRFARPRRPIRSLESRLSVIHSPFDKPAVIPDREKAKAELAALLGVAPGTPVLSFVANLVERKRPFLFLEILARFRNQHPDIPAVGCVFGVSPAGRIDLEPAMRARAASLGLGETVRFMGFRSPIEPYLAATDILLVPAMGEPFGRTLIEAMFLGTPVVATRHGGNPEAIQNDHTGILVEPENAEAFVEPIARLLADPGTWMRISRTAAVHVHSAFSSAHHAEQVERVYDRALRQRFRTRVDAKLSERMPGEAY</sequence>
<dbReference type="SUPFAM" id="SSF53756">
    <property type="entry name" value="UDP-Glycosyltransferase/glycogen phosphorylase"/>
    <property type="match status" value="1"/>
</dbReference>
<comment type="caution">
    <text evidence="3">The sequence shown here is derived from an EMBL/GenBank/DDBJ whole genome shotgun (WGS) entry which is preliminary data.</text>
</comment>
<gene>
    <name evidence="3" type="ORF">G6N73_24795</name>
</gene>
<evidence type="ECO:0000313" key="4">
    <source>
        <dbReference type="Proteomes" id="UP001642900"/>
    </source>
</evidence>
<dbReference type="GO" id="GO:0016757">
    <property type="term" value="F:glycosyltransferase activity"/>
    <property type="evidence" value="ECO:0007669"/>
    <property type="project" value="InterPro"/>
</dbReference>
<feature type="domain" description="Glycosyl transferase family 1" evidence="1">
    <location>
        <begin position="202"/>
        <end position="363"/>
    </location>
</feature>
<reference evidence="3 4" key="1">
    <citation type="submission" date="2020-02" db="EMBL/GenBank/DDBJ databases">
        <title>Genome sequence of strain CCNWXJ40-4.</title>
        <authorList>
            <person name="Gao J."/>
            <person name="Sun J."/>
        </authorList>
    </citation>
    <scope>NUCLEOTIDE SEQUENCE [LARGE SCALE GENOMIC DNA]</scope>
    <source>
        <strain evidence="3 4">CCNWXJ 40-4</strain>
    </source>
</reference>
<dbReference type="Pfam" id="PF13439">
    <property type="entry name" value="Glyco_transf_4"/>
    <property type="match status" value="1"/>
</dbReference>
<dbReference type="PANTHER" id="PTHR12526">
    <property type="entry name" value="GLYCOSYLTRANSFERASE"/>
    <property type="match status" value="1"/>
</dbReference>
<dbReference type="Pfam" id="PF00534">
    <property type="entry name" value="Glycos_transf_1"/>
    <property type="match status" value="1"/>
</dbReference>
<dbReference type="CDD" id="cd03801">
    <property type="entry name" value="GT4_PimA-like"/>
    <property type="match status" value="1"/>
</dbReference>
<dbReference type="Gene3D" id="3.40.50.2000">
    <property type="entry name" value="Glycogen Phosphorylase B"/>
    <property type="match status" value="2"/>
</dbReference>
<dbReference type="InterPro" id="IPR028098">
    <property type="entry name" value="Glyco_trans_4-like_N"/>
</dbReference>